<dbReference type="InterPro" id="IPR008217">
    <property type="entry name" value="Ccc1_fam"/>
</dbReference>
<evidence type="ECO:0000313" key="6">
    <source>
        <dbReference type="EMBL" id="QEX23484.1"/>
    </source>
</evidence>
<reference evidence="6 7" key="1">
    <citation type="submission" date="2019-08" db="EMBL/GenBank/DDBJ databases">
        <title>Hyperibacter terrae gen. nov., sp. nov. and Hyperibacter viscosus sp. nov., two new members in the family Rhodospirillaceae isolated from the rhizosphere of Hypericum perforatum.</title>
        <authorList>
            <person name="Noviana Z."/>
        </authorList>
    </citation>
    <scope>NUCLEOTIDE SEQUENCE [LARGE SCALE GENOMIC DNA]</scope>
    <source>
        <strain evidence="6 7">R5959</strain>
    </source>
</reference>
<feature type="transmembrane region" description="Helical" evidence="5">
    <location>
        <begin position="327"/>
        <end position="349"/>
    </location>
</feature>
<keyword evidence="2 5" id="KW-0812">Transmembrane</keyword>
<sequence length="384" mass="40146">MGPMNDKSQISAAASEHRYRTNLQGEVDGAQLYRSLADAEPDPRIAEVYRRLAAVEEAHGEFWRRKLEGLGKRTTHLRAGWRTRALGWLARRFGPEFVLPVITGLEQVDVGHYDTQPEAAAGGLPQAERSHARILAAIAGGPKGGLPGSTLARIEGRHHTGGNALRAAVLGANDGLVSNLSLVMGVAGAAVESHTLLITGLAGLVAGACSMAMGEWLSVNSARELYQQQISTEAGELEQAPDEEKEEIILIYQSKGLSEKQAKALADQLMANKDTALDTLVREELGIDPDELGGSAWAAAGTSFCLFACGAIFPILGLLFLSGDPALWVGLAASGAALFAIGAGTSLFTGRGVLFSGARQLLIGFAAAGVTFVIGRLVGVSLGG</sequence>
<evidence type="ECO:0008006" key="8">
    <source>
        <dbReference type="Google" id="ProtNLM"/>
    </source>
</evidence>
<comment type="subcellular location">
    <subcellularLocation>
        <location evidence="1">Endomembrane system</location>
        <topology evidence="1">Multi-pass membrane protein</topology>
    </subcellularLocation>
</comment>
<proteinExistence type="predicted"/>
<dbReference type="GO" id="GO:0005384">
    <property type="term" value="F:manganese ion transmembrane transporter activity"/>
    <property type="evidence" value="ECO:0007669"/>
    <property type="project" value="InterPro"/>
</dbReference>
<dbReference type="SUPFAM" id="SSF47240">
    <property type="entry name" value="Ferritin-like"/>
    <property type="match status" value="1"/>
</dbReference>
<evidence type="ECO:0000256" key="1">
    <source>
        <dbReference type="ARBA" id="ARBA00004127"/>
    </source>
</evidence>
<dbReference type="GO" id="GO:0030026">
    <property type="term" value="P:intracellular manganese ion homeostasis"/>
    <property type="evidence" value="ECO:0007669"/>
    <property type="project" value="InterPro"/>
</dbReference>
<dbReference type="CDD" id="cd01044">
    <property type="entry name" value="Ferritin_CCC1_N"/>
    <property type="match status" value="1"/>
</dbReference>
<organism evidence="6 7">
    <name type="scientific">Hypericibacter adhaerens</name>
    <dbReference type="NCBI Taxonomy" id="2602016"/>
    <lineage>
        <taxon>Bacteria</taxon>
        <taxon>Pseudomonadati</taxon>
        <taxon>Pseudomonadota</taxon>
        <taxon>Alphaproteobacteria</taxon>
        <taxon>Rhodospirillales</taxon>
        <taxon>Dongiaceae</taxon>
        <taxon>Hypericibacter</taxon>
    </lineage>
</organism>
<keyword evidence="7" id="KW-1185">Reference proteome</keyword>
<evidence type="ECO:0000256" key="5">
    <source>
        <dbReference type="SAM" id="Phobius"/>
    </source>
</evidence>
<dbReference type="EMBL" id="CP042582">
    <property type="protein sequence ID" value="QEX23484.1"/>
    <property type="molecule type" value="Genomic_DNA"/>
</dbReference>
<dbReference type="Proteomes" id="UP000325797">
    <property type="component" value="Chromosome"/>
</dbReference>
<dbReference type="Pfam" id="PF03232">
    <property type="entry name" value="COQ7"/>
    <property type="match status" value="1"/>
</dbReference>
<dbReference type="InterPro" id="IPR039376">
    <property type="entry name" value="Ferritin_CCC1_N"/>
</dbReference>
<evidence type="ECO:0000256" key="3">
    <source>
        <dbReference type="ARBA" id="ARBA00022989"/>
    </source>
</evidence>
<feature type="transmembrane region" description="Helical" evidence="5">
    <location>
        <begin position="296"/>
        <end position="321"/>
    </location>
</feature>
<feature type="transmembrane region" description="Helical" evidence="5">
    <location>
        <begin position="361"/>
        <end position="382"/>
    </location>
</feature>
<dbReference type="KEGG" id="hadh:FRZ61_34220"/>
<name>A0A5J6N2D6_9PROT</name>
<dbReference type="GO" id="GO:0012505">
    <property type="term" value="C:endomembrane system"/>
    <property type="evidence" value="ECO:0007669"/>
    <property type="project" value="UniProtKB-SubCell"/>
</dbReference>
<dbReference type="InterPro" id="IPR009078">
    <property type="entry name" value="Ferritin-like_SF"/>
</dbReference>
<dbReference type="Pfam" id="PF01988">
    <property type="entry name" value="VIT1"/>
    <property type="match status" value="1"/>
</dbReference>
<dbReference type="AlphaFoldDB" id="A0A5J6N2D6"/>
<evidence type="ECO:0000256" key="4">
    <source>
        <dbReference type="ARBA" id="ARBA00023136"/>
    </source>
</evidence>
<evidence type="ECO:0000313" key="7">
    <source>
        <dbReference type="Proteomes" id="UP000325797"/>
    </source>
</evidence>
<gene>
    <name evidence="6" type="ORF">FRZ61_34220</name>
</gene>
<accession>A0A5J6N2D6</accession>
<keyword evidence="4 5" id="KW-0472">Membrane</keyword>
<protein>
    <recommendedName>
        <fullName evidence="8">Rubrerythrin family protein</fullName>
    </recommendedName>
</protein>
<dbReference type="CDD" id="cd02433">
    <property type="entry name" value="Nodulin-21_like_2"/>
    <property type="match status" value="1"/>
</dbReference>
<evidence type="ECO:0000256" key="2">
    <source>
        <dbReference type="ARBA" id="ARBA00022692"/>
    </source>
</evidence>
<dbReference type="PANTHER" id="PTHR31851">
    <property type="entry name" value="FE(2+)/MN(2+) TRANSPORTER PCL1"/>
    <property type="match status" value="1"/>
</dbReference>
<keyword evidence="3 5" id="KW-1133">Transmembrane helix</keyword>